<gene>
    <name evidence="1" type="ORF">F3Y22_tig00112738pilonHSYRG00168</name>
</gene>
<dbReference type="AlphaFoldDB" id="A0A6A2Y6I2"/>
<proteinExistence type="predicted"/>
<keyword evidence="2" id="KW-1185">Reference proteome</keyword>
<sequence>MTDSPNANGGHSVFPVSLLSAISEVLEPSFAEGKYGQLQKHGKTETSATRVTDLTKLGYLAAKAKATMEPME</sequence>
<accession>A0A6A2Y6I2</accession>
<reference evidence="1" key="1">
    <citation type="submission" date="2019-09" db="EMBL/GenBank/DDBJ databases">
        <title>Draft genome information of white flower Hibiscus syriacus.</title>
        <authorList>
            <person name="Kim Y.-M."/>
        </authorList>
    </citation>
    <scope>NUCLEOTIDE SEQUENCE [LARGE SCALE GENOMIC DNA]</scope>
    <source>
        <strain evidence="1">YM2019G1</strain>
    </source>
</reference>
<evidence type="ECO:0000313" key="2">
    <source>
        <dbReference type="Proteomes" id="UP000436088"/>
    </source>
</evidence>
<dbReference type="EMBL" id="VEPZ02001641">
    <property type="protein sequence ID" value="KAE8664724.1"/>
    <property type="molecule type" value="Genomic_DNA"/>
</dbReference>
<name>A0A6A2Y6I2_HIBSY</name>
<evidence type="ECO:0000313" key="1">
    <source>
        <dbReference type="EMBL" id="KAE8664724.1"/>
    </source>
</evidence>
<comment type="caution">
    <text evidence="1">The sequence shown here is derived from an EMBL/GenBank/DDBJ whole genome shotgun (WGS) entry which is preliminary data.</text>
</comment>
<dbReference type="Proteomes" id="UP000436088">
    <property type="component" value="Unassembled WGS sequence"/>
</dbReference>
<organism evidence="1 2">
    <name type="scientific">Hibiscus syriacus</name>
    <name type="common">Rose of Sharon</name>
    <dbReference type="NCBI Taxonomy" id="106335"/>
    <lineage>
        <taxon>Eukaryota</taxon>
        <taxon>Viridiplantae</taxon>
        <taxon>Streptophyta</taxon>
        <taxon>Embryophyta</taxon>
        <taxon>Tracheophyta</taxon>
        <taxon>Spermatophyta</taxon>
        <taxon>Magnoliopsida</taxon>
        <taxon>eudicotyledons</taxon>
        <taxon>Gunneridae</taxon>
        <taxon>Pentapetalae</taxon>
        <taxon>rosids</taxon>
        <taxon>malvids</taxon>
        <taxon>Malvales</taxon>
        <taxon>Malvaceae</taxon>
        <taxon>Malvoideae</taxon>
        <taxon>Hibiscus</taxon>
    </lineage>
</organism>
<protein>
    <submittedName>
        <fullName evidence="1">Uncharacterized protein</fullName>
    </submittedName>
</protein>